<dbReference type="PROSITE" id="PS50043">
    <property type="entry name" value="HTH_LUXR_2"/>
    <property type="match status" value="1"/>
</dbReference>
<evidence type="ECO:0000256" key="1">
    <source>
        <dbReference type="ARBA" id="ARBA00022553"/>
    </source>
</evidence>
<feature type="domain" description="Response regulatory" evidence="7">
    <location>
        <begin position="5"/>
        <end position="121"/>
    </location>
</feature>
<dbReference type="PRINTS" id="PR00038">
    <property type="entry name" value="HTHLUXR"/>
</dbReference>
<name>A0A444IXI8_9BACT</name>
<dbReference type="InterPro" id="IPR011006">
    <property type="entry name" value="CheY-like_superfamily"/>
</dbReference>
<comment type="caution">
    <text evidence="8">The sequence shown here is derived from an EMBL/GenBank/DDBJ whole genome shotgun (WGS) entry which is preliminary data.</text>
</comment>
<dbReference type="SUPFAM" id="SSF52172">
    <property type="entry name" value="CheY-like"/>
    <property type="match status" value="1"/>
</dbReference>
<proteinExistence type="predicted"/>
<dbReference type="Gene3D" id="3.40.50.2300">
    <property type="match status" value="1"/>
</dbReference>
<dbReference type="InterPro" id="IPR001789">
    <property type="entry name" value="Sig_transdc_resp-reg_receiver"/>
</dbReference>
<evidence type="ECO:0000313" key="8">
    <source>
        <dbReference type="EMBL" id="RWX45375.1"/>
    </source>
</evidence>
<dbReference type="InterPro" id="IPR039420">
    <property type="entry name" value="WalR-like"/>
</dbReference>
<dbReference type="AlphaFoldDB" id="A0A444IXI8"/>
<protein>
    <submittedName>
        <fullName evidence="8">Two component transcriptional regulator, LuxR family</fullName>
    </submittedName>
</protein>
<evidence type="ECO:0000313" key="9">
    <source>
        <dbReference type="Proteomes" id="UP000287853"/>
    </source>
</evidence>
<dbReference type="Pfam" id="PF00072">
    <property type="entry name" value="Response_reg"/>
    <property type="match status" value="1"/>
</dbReference>
<dbReference type="GO" id="GO:0000160">
    <property type="term" value="P:phosphorelay signal transduction system"/>
    <property type="evidence" value="ECO:0007669"/>
    <property type="project" value="InterPro"/>
</dbReference>
<keyword evidence="9" id="KW-1185">Reference proteome</keyword>
<dbReference type="InterPro" id="IPR058245">
    <property type="entry name" value="NreC/VraR/RcsB-like_REC"/>
</dbReference>
<reference evidence="8 9" key="1">
    <citation type="submission" date="2017-01" db="EMBL/GenBank/DDBJ databases">
        <title>The cable genome- insights into the physiology and evolution of filamentous bacteria capable of sulfide oxidation via long distance electron transfer.</title>
        <authorList>
            <person name="Schreiber L."/>
            <person name="Bjerg J.T."/>
            <person name="Boggild A."/>
            <person name="Van De Vossenberg J."/>
            <person name="Meysman F."/>
            <person name="Nielsen L.P."/>
            <person name="Schramm A."/>
            <person name="Kjeldsen K.U."/>
        </authorList>
    </citation>
    <scope>NUCLEOTIDE SEQUENCE [LARGE SCALE GENOMIC DNA]</scope>
    <source>
        <strain evidence="8">MCF</strain>
    </source>
</reference>
<feature type="modified residue" description="4-aspartylphosphate" evidence="5">
    <location>
        <position position="56"/>
    </location>
</feature>
<keyword evidence="3" id="KW-0238">DNA-binding</keyword>
<evidence type="ECO:0000256" key="4">
    <source>
        <dbReference type="ARBA" id="ARBA00023163"/>
    </source>
</evidence>
<dbReference type="SMART" id="SM00448">
    <property type="entry name" value="REC"/>
    <property type="match status" value="1"/>
</dbReference>
<keyword evidence="4" id="KW-0804">Transcription</keyword>
<dbReference type="GO" id="GO:0003677">
    <property type="term" value="F:DNA binding"/>
    <property type="evidence" value="ECO:0007669"/>
    <property type="project" value="UniProtKB-KW"/>
</dbReference>
<sequence>MELYHIMIADDHSLIRQGIKAMIGQDPGLQVIAEAADGRELLDTLKEIQPDMVILDISMPQISGIEAVGKIHGSYPAIRILVLTMHSNIQYCYHAVSAGAHGYLLKDDSDTELLPAIKQIRNGKIYISPQLAGEVTRDMASLFHDHKETPLVHLTKREKEVLNLVVKGLTSKQIGEKLFLSPRTVGHHRSSLLKKFHMKNSVDLVNYVVKNSLIIRY</sequence>
<accession>A0A444IXI8</accession>
<dbReference type="InterPro" id="IPR000792">
    <property type="entry name" value="Tscrpt_reg_LuxR_C"/>
</dbReference>
<evidence type="ECO:0000256" key="5">
    <source>
        <dbReference type="PROSITE-ProRule" id="PRU00169"/>
    </source>
</evidence>
<dbReference type="PANTHER" id="PTHR43214">
    <property type="entry name" value="TWO-COMPONENT RESPONSE REGULATOR"/>
    <property type="match status" value="1"/>
</dbReference>
<keyword evidence="2" id="KW-0805">Transcription regulation</keyword>
<dbReference type="CDD" id="cd17535">
    <property type="entry name" value="REC_NarL-like"/>
    <property type="match status" value="1"/>
</dbReference>
<evidence type="ECO:0000256" key="2">
    <source>
        <dbReference type="ARBA" id="ARBA00023015"/>
    </source>
</evidence>
<evidence type="ECO:0000256" key="3">
    <source>
        <dbReference type="ARBA" id="ARBA00023125"/>
    </source>
</evidence>
<organism evidence="8 9">
    <name type="scientific">Candidatus Electrothrix aarhusensis</name>
    <dbReference type="NCBI Taxonomy" id="1859131"/>
    <lineage>
        <taxon>Bacteria</taxon>
        <taxon>Pseudomonadati</taxon>
        <taxon>Thermodesulfobacteriota</taxon>
        <taxon>Desulfobulbia</taxon>
        <taxon>Desulfobulbales</taxon>
        <taxon>Desulfobulbaceae</taxon>
        <taxon>Candidatus Electrothrix</taxon>
    </lineage>
</organism>
<gene>
    <name evidence="8" type="ORF">H206_00959</name>
</gene>
<evidence type="ECO:0000259" key="6">
    <source>
        <dbReference type="PROSITE" id="PS50043"/>
    </source>
</evidence>
<dbReference type="GO" id="GO:0006355">
    <property type="term" value="P:regulation of DNA-templated transcription"/>
    <property type="evidence" value="ECO:0007669"/>
    <property type="project" value="InterPro"/>
</dbReference>
<dbReference type="SMART" id="SM00421">
    <property type="entry name" value="HTH_LUXR"/>
    <property type="match status" value="1"/>
</dbReference>
<feature type="domain" description="HTH luxR-type" evidence="6">
    <location>
        <begin position="147"/>
        <end position="212"/>
    </location>
</feature>
<dbReference type="PANTHER" id="PTHR43214:SF41">
    <property type="entry name" value="NITRATE_NITRITE RESPONSE REGULATOR PROTEIN NARP"/>
    <property type="match status" value="1"/>
</dbReference>
<dbReference type="CDD" id="cd06170">
    <property type="entry name" value="LuxR_C_like"/>
    <property type="match status" value="1"/>
</dbReference>
<dbReference type="PROSITE" id="PS00622">
    <property type="entry name" value="HTH_LUXR_1"/>
    <property type="match status" value="1"/>
</dbReference>
<dbReference type="SUPFAM" id="SSF46894">
    <property type="entry name" value="C-terminal effector domain of the bipartite response regulators"/>
    <property type="match status" value="1"/>
</dbReference>
<dbReference type="Pfam" id="PF00196">
    <property type="entry name" value="GerE"/>
    <property type="match status" value="1"/>
</dbReference>
<dbReference type="EMBL" id="MTKO01000079">
    <property type="protein sequence ID" value="RWX45375.1"/>
    <property type="molecule type" value="Genomic_DNA"/>
</dbReference>
<dbReference type="Proteomes" id="UP000287853">
    <property type="component" value="Unassembled WGS sequence"/>
</dbReference>
<dbReference type="InterPro" id="IPR016032">
    <property type="entry name" value="Sig_transdc_resp-reg_C-effctor"/>
</dbReference>
<keyword evidence="1 5" id="KW-0597">Phosphoprotein</keyword>
<evidence type="ECO:0000259" key="7">
    <source>
        <dbReference type="PROSITE" id="PS50110"/>
    </source>
</evidence>
<dbReference type="PROSITE" id="PS50110">
    <property type="entry name" value="RESPONSE_REGULATORY"/>
    <property type="match status" value="1"/>
</dbReference>